<protein>
    <submittedName>
        <fullName evidence="1">Uncharacterized protein</fullName>
    </submittedName>
</protein>
<accession>A0A9P3LER2</accession>
<gene>
    <name evidence="1" type="ORF">PsYK624_074060</name>
</gene>
<reference evidence="1 2" key="1">
    <citation type="submission" date="2021-08" db="EMBL/GenBank/DDBJ databases">
        <title>Draft Genome Sequence of Phanerochaete sordida strain YK-624.</title>
        <authorList>
            <person name="Mori T."/>
            <person name="Dohra H."/>
            <person name="Suzuki T."/>
            <person name="Kawagishi H."/>
            <person name="Hirai H."/>
        </authorList>
    </citation>
    <scope>NUCLEOTIDE SEQUENCE [LARGE SCALE GENOMIC DNA]</scope>
    <source>
        <strain evidence="1 2">YK-624</strain>
    </source>
</reference>
<organism evidence="1 2">
    <name type="scientific">Phanerochaete sordida</name>
    <dbReference type="NCBI Taxonomy" id="48140"/>
    <lineage>
        <taxon>Eukaryota</taxon>
        <taxon>Fungi</taxon>
        <taxon>Dikarya</taxon>
        <taxon>Basidiomycota</taxon>
        <taxon>Agaricomycotina</taxon>
        <taxon>Agaricomycetes</taxon>
        <taxon>Polyporales</taxon>
        <taxon>Phanerochaetaceae</taxon>
        <taxon>Phanerochaete</taxon>
    </lineage>
</organism>
<dbReference type="EMBL" id="BPQB01000020">
    <property type="protein sequence ID" value="GJE91257.1"/>
    <property type="molecule type" value="Genomic_DNA"/>
</dbReference>
<keyword evidence="2" id="KW-1185">Reference proteome</keyword>
<evidence type="ECO:0000313" key="2">
    <source>
        <dbReference type="Proteomes" id="UP000703269"/>
    </source>
</evidence>
<dbReference type="AlphaFoldDB" id="A0A9P3LER2"/>
<proteinExistence type="predicted"/>
<dbReference type="Proteomes" id="UP000703269">
    <property type="component" value="Unassembled WGS sequence"/>
</dbReference>
<evidence type="ECO:0000313" key="1">
    <source>
        <dbReference type="EMBL" id="GJE91257.1"/>
    </source>
</evidence>
<comment type="caution">
    <text evidence="1">The sequence shown here is derived from an EMBL/GenBank/DDBJ whole genome shotgun (WGS) entry which is preliminary data.</text>
</comment>
<sequence length="127" mass="14175">MPVLSSYPRIGRYLTSRCLGAQHSIDERSHRMPSLACRCGTIVLALQSSRCAQCDATSATNRIATRTQSGPFIARDSEDVRERLDLPLSPHILRCMESISHLDKARRNLVTPLGMLRLLVLSRAPFD</sequence>
<name>A0A9P3LER2_9APHY</name>